<feature type="transmembrane region" description="Helical" evidence="1">
    <location>
        <begin position="39"/>
        <end position="63"/>
    </location>
</feature>
<keyword evidence="1" id="KW-1133">Transmembrane helix</keyword>
<dbReference type="AlphaFoldDB" id="A0A3B0T9W9"/>
<organism evidence="2">
    <name type="scientific">hydrothermal vent metagenome</name>
    <dbReference type="NCBI Taxonomy" id="652676"/>
    <lineage>
        <taxon>unclassified sequences</taxon>
        <taxon>metagenomes</taxon>
        <taxon>ecological metagenomes</taxon>
    </lineage>
</organism>
<protein>
    <submittedName>
        <fullName evidence="2">Uncharacterized protein</fullName>
    </submittedName>
</protein>
<proteinExistence type="predicted"/>
<sequence length="91" mass="10967">MLIISILRLPEHILDFWKAFFCEIKEIMPNGLHDCISRLIHFTLSHFVAIFPAQTIYLVITFYPIKKEWRLNLYFIIPIRTRSRYNPLKTS</sequence>
<keyword evidence="1" id="KW-0812">Transmembrane</keyword>
<evidence type="ECO:0000256" key="1">
    <source>
        <dbReference type="SAM" id="Phobius"/>
    </source>
</evidence>
<dbReference type="EMBL" id="UOEL01000125">
    <property type="protein sequence ID" value="VAW15235.1"/>
    <property type="molecule type" value="Genomic_DNA"/>
</dbReference>
<keyword evidence="1" id="KW-0472">Membrane</keyword>
<accession>A0A3B0T9W9</accession>
<evidence type="ECO:0000313" key="2">
    <source>
        <dbReference type="EMBL" id="VAW15235.1"/>
    </source>
</evidence>
<name>A0A3B0T9W9_9ZZZZ</name>
<reference evidence="2" key="1">
    <citation type="submission" date="2018-06" db="EMBL/GenBank/DDBJ databases">
        <authorList>
            <person name="Zhirakovskaya E."/>
        </authorList>
    </citation>
    <scope>NUCLEOTIDE SEQUENCE</scope>
</reference>
<gene>
    <name evidence="2" type="ORF">MNBD_BACTEROID03-802</name>
</gene>